<evidence type="ECO:0000313" key="6">
    <source>
        <dbReference type="EMBL" id="QGY05361.1"/>
    </source>
</evidence>
<dbReference type="PANTHER" id="PTHR30136:SF35">
    <property type="entry name" value="HTH-TYPE TRANSCRIPTIONAL REGULATOR RV1719"/>
    <property type="match status" value="1"/>
</dbReference>
<gene>
    <name evidence="6" type="ORF">MMSR116_28290</name>
</gene>
<dbReference type="GO" id="GO:0003700">
    <property type="term" value="F:DNA-binding transcription factor activity"/>
    <property type="evidence" value="ECO:0007669"/>
    <property type="project" value="TreeGrafter"/>
</dbReference>
<dbReference type="Proteomes" id="UP000012488">
    <property type="component" value="Chromosome"/>
</dbReference>
<evidence type="ECO:0000256" key="3">
    <source>
        <dbReference type="ARBA" id="ARBA00023163"/>
    </source>
</evidence>
<dbReference type="Gene3D" id="1.10.10.10">
    <property type="entry name" value="Winged helix-like DNA-binding domain superfamily/Winged helix DNA-binding domain"/>
    <property type="match status" value="1"/>
</dbReference>
<dbReference type="SUPFAM" id="SSF46785">
    <property type="entry name" value="Winged helix' DNA-binding domain"/>
    <property type="match status" value="1"/>
</dbReference>
<evidence type="ECO:0000259" key="4">
    <source>
        <dbReference type="PROSITE" id="PS51077"/>
    </source>
</evidence>
<keyword evidence="2" id="KW-0238">DNA-binding</keyword>
<keyword evidence="3" id="KW-0804">Transcription</keyword>
<dbReference type="AlphaFoldDB" id="A0A6B9FRZ2"/>
<dbReference type="Pfam" id="PF01614">
    <property type="entry name" value="IclR_C"/>
    <property type="match status" value="1"/>
</dbReference>
<dbReference type="PROSITE" id="PS51077">
    <property type="entry name" value="HTH_ICLR"/>
    <property type="match status" value="1"/>
</dbReference>
<dbReference type="Gene3D" id="3.30.450.40">
    <property type="match status" value="1"/>
</dbReference>
<dbReference type="InterPro" id="IPR014757">
    <property type="entry name" value="Tscrpt_reg_IclR_C"/>
</dbReference>
<dbReference type="InterPro" id="IPR029016">
    <property type="entry name" value="GAF-like_dom_sf"/>
</dbReference>
<dbReference type="GO" id="GO:0003677">
    <property type="term" value="F:DNA binding"/>
    <property type="evidence" value="ECO:0007669"/>
    <property type="project" value="UniProtKB-KW"/>
</dbReference>
<sequence length="261" mass="28653">MTVRAEVPPEAQGAAVKSARRVVEVLEHFDRVQCPQSLTEIAGALGYPASSTLALLKSLLTLDYLSYDFERRTYSPTMRVAMLGAWVQACVFRDGVLIRLMEALQEATGETVVLGMQNDLHVQYIHVVQARHLLRYHLHPGTFRPIHATAAGRMLLAHQSRDAVARLVRQLNRRGGVSLDLDTFWDGLQEIRAAGHAWSANQVTEGAGTMAVLAPKMADGRATVLGIAGPLSRLEPNRERILASLRSIVGPPLVEPKNSRL</sequence>
<proteinExistence type="predicted"/>
<dbReference type="GO" id="GO:0045892">
    <property type="term" value="P:negative regulation of DNA-templated transcription"/>
    <property type="evidence" value="ECO:0007669"/>
    <property type="project" value="TreeGrafter"/>
</dbReference>
<organism evidence="6 7">
    <name type="scientific">Methylobacterium mesophilicum SR1.6/6</name>
    <dbReference type="NCBI Taxonomy" id="908290"/>
    <lineage>
        <taxon>Bacteria</taxon>
        <taxon>Pseudomonadati</taxon>
        <taxon>Pseudomonadota</taxon>
        <taxon>Alphaproteobacteria</taxon>
        <taxon>Hyphomicrobiales</taxon>
        <taxon>Methylobacteriaceae</taxon>
        <taxon>Methylobacterium</taxon>
    </lineage>
</organism>
<dbReference type="PANTHER" id="PTHR30136">
    <property type="entry name" value="HELIX-TURN-HELIX TRANSCRIPTIONAL REGULATOR, ICLR FAMILY"/>
    <property type="match status" value="1"/>
</dbReference>
<dbReference type="PROSITE" id="PS51078">
    <property type="entry name" value="ICLR_ED"/>
    <property type="match status" value="1"/>
</dbReference>
<evidence type="ECO:0000256" key="1">
    <source>
        <dbReference type="ARBA" id="ARBA00023015"/>
    </source>
</evidence>
<dbReference type="EMBL" id="CP043538">
    <property type="protein sequence ID" value="QGY05361.1"/>
    <property type="molecule type" value="Genomic_DNA"/>
</dbReference>
<reference evidence="6 7" key="1">
    <citation type="journal article" date="2012" name="Genet. Mol. Biol.">
        <title>Analysis of 16S rRNA and mxaF genes revealing insights into Methylobacterium niche-specific plant association.</title>
        <authorList>
            <person name="Dourado M.N."/>
            <person name="Andreote F.D."/>
            <person name="Dini-Andreote F."/>
            <person name="Conti R."/>
            <person name="Araujo J.M."/>
            <person name="Araujo W.L."/>
        </authorList>
    </citation>
    <scope>NUCLEOTIDE SEQUENCE [LARGE SCALE GENOMIC DNA]</scope>
    <source>
        <strain evidence="6 7">SR1.6/6</strain>
    </source>
</reference>
<evidence type="ECO:0000256" key="2">
    <source>
        <dbReference type="ARBA" id="ARBA00023125"/>
    </source>
</evidence>
<dbReference type="OrthoDB" id="1634354at2"/>
<protein>
    <submittedName>
        <fullName evidence="6">Helix-turn-helix domain-containing protein</fullName>
    </submittedName>
</protein>
<keyword evidence="1" id="KW-0805">Transcription regulation</keyword>
<dbReference type="KEGG" id="mmes:MMSR116_28290"/>
<dbReference type="InterPro" id="IPR005471">
    <property type="entry name" value="Tscrpt_reg_IclR_N"/>
</dbReference>
<dbReference type="InterPro" id="IPR036388">
    <property type="entry name" value="WH-like_DNA-bd_sf"/>
</dbReference>
<evidence type="ECO:0000259" key="5">
    <source>
        <dbReference type="PROSITE" id="PS51078"/>
    </source>
</evidence>
<dbReference type="Pfam" id="PF09339">
    <property type="entry name" value="HTH_IclR"/>
    <property type="match status" value="1"/>
</dbReference>
<accession>A0A6B9FRZ2</accession>
<dbReference type="InterPro" id="IPR036390">
    <property type="entry name" value="WH_DNA-bd_sf"/>
</dbReference>
<dbReference type="SUPFAM" id="SSF55781">
    <property type="entry name" value="GAF domain-like"/>
    <property type="match status" value="1"/>
</dbReference>
<name>A0A6B9FRZ2_9HYPH</name>
<dbReference type="RefSeq" id="WP_010684183.1">
    <property type="nucleotide sequence ID" value="NZ_CP043538.1"/>
</dbReference>
<dbReference type="InterPro" id="IPR050707">
    <property type="entry name" value="HTH_MetabolicPath_Reg"/>
</dbReference>
<evidence type="ECO:0000313" key="7">
    <source>
        <dbReference type="Proteomes" id="UP000012488"/>
    </source>
</evidence>
<feature type="domain" description="IclR-ED" evidence="5">
    <location>
        <begin position="79"/>
        <end position="261"/>
    </location>
</feature>
<feature type="domain" description="HTH iclR-type" evidence="4">
    <location>
        <begin position="16"/>
        <end position="78"/>
    </location>
</feature>
<reference evidence="6 7" key="2">
    <citation type="journal article" date="2013" name="Genome Announc.">
        <title>Draft Genome Sequence of Methylobacterium mesophilicum Strain SR1.6/6, Isolated from Citrus sinensis.</title>
        <authorList>
            <person name="Marinho Almeida D."/>
            <person name="Dini-Andreote F."/>
            <person name="Camargo Neves A.A."/>
            <person name="Juca Ramos R.T."/>
            <person name="Andreote F.D."/>
            <person name="Carneiro A.R."/>
            <person name="Oliveira de Souza Lima A."/>
            <person name="Caracciolo Gomes de Sa P.H."/>
            <person name="Ribeiro Barbosa M.S."/>
            <person name="Araujo W.L."/>
            <person name="Silva A."/>
        </authorList>
    </citation>
    <scope>NUCLEOTIDE SEQUENCE [LARGE SCALE GENOMIC DNA]</scope>
    <source>
        <strain evidence="6 7">SR1.6/6</strain>
    </source>
</reference>